<gene>
    <name evidence="2" type="ORF">SDC9_114881</name>
</gene>
<proteinExistence type="predicted"/>
<keyword evidence="1" id="KW-0472">Membrane</keyword>
<keyword evidence="1" id="KW-1133">Transmembrane helix</keyword>
<feature type="transmembrane region" description="Helical" evidence="1">
    <location>
        <begin position="73"/>
        <end position="90"/>
    </location>
</feature>
<protein>
    <recommendedName>
        <fullName evidence="3">DUF4153 domain-containing protein</fullName>
    </recommendedName>
</protein>
<feature type="transmembrane region" description="Helical" evidence="1">
    <location>
        <begin position="178"/>
        <end position="195"/>
    </location>
</feature>
<feature type="transmembrane region" description="Helical" evidence="1">
    <location>
        <begin position="102"/>
        <end position="124"/>
    </location>
</feature>
<feature type="transmembrane region" description="Helical" evidence="1">
    <location>
        <begin position="40"/>
        <end position="61"/>
    </location>
</feature>
<organism evidence="2">
    <name type="scientific">bioreactor metagenome</name>
    <dbReference type="NCBI Taxonomy" id="1076179"/>
    <lineage>
        <taxon>unclassified sequences</taxon>
        <taxon>metagenomes</taxon>
        <taxon>ecological metagenomes</taxon>
    </lineage>
</organism>
<sequence length="197" mass="21812">MRIEDFYFGNIAIWGLAAVPVAGAYIVLNNPQLVKSVSPLIATIFTPLVLVMLLVYLAAIVWTGKDPYNDREFLLIFNLLLVGVMALILFSVAEAKARANTLLLFLLSVVTIIVNAVALSAIVFRISEWGITPNRMAVLGSNLLVLTNLLLVTYRLFLAIKKQDQLPGAHLAIARFMPFYDIWTGIVTFLFPLIFGD</sequence>
<reference evidence="2" key="1">
    <citation type="submission" date="2019-08" db="EMBL/GenBank/DDBJ databases">
        <authorList>
            <person name="Kucharzyk K."/>
            <person name="Murdoch R.W."/>
            <person name="Higgins S."/>
            <person name="Loffler F."/>
        </authorList>
    </citation>
    <scope>NUCLEOTIDE SEQUENCE</scope>
</reference>
<comment type="caution">
    <text evidence="2">The sequence shown here is derived from an EMBL/GenBank/DDBJ whole genome shotgun (WGS) entry which is preliminary data.</text>
</comment>
<dbReference type="EMBL" id="VSSQ01021981">
    <property type="protein sequence ID" value="MPM67956.1"/>
    <property type="molecule type" value="Genomic_DNA"/>
</dbReference>
<name>A0A645BRG5_9ZZZZ</name>
<feature type="transmembrane region" description="Helical" evidence="1">
    <location>
        <begin position="136"/>
        <end position="157"/>
    </location>
</feature>
<evidence type="ECO:0000313" key="2">
    <source>
        <dbReference type="EMBL" id="MPM67956.1"/>
    </source>
</evidence>
<evidence type="ECO:0008006" key="3">
    <source>
        <dbReference type="Google" id="ProtNLM"/>
    </source>
</evidence>
<accession>A0A645BRG5</accession>
<feature type="transmembrane region" description="Helical" evidence="1">
    <location>
        <begin position="6"/>
        <end position="28"/>
    </location>
</feature>
<keyword evidence="1" id="KW-0812">Transmembrane</keyword>
<evidence type="ECO:0000256" key="1">
    <source>
        <dbReference type="SAM" id="Phobius"/>
    </source>
</evidence>
<dbReference type="AlphaFoldDB" id="A0A645BRG5"/>